<dbReference type="HAMAP" id="MF_00235">
    <property type="entry name" value="Adenylate_kinase_Adk"/>
    <property type="match status" value="1"/>
</dbReference>
<feature type="binding site" evidence="5">
    <location>
        <position position="37"/>
    </location>
    <ligand>
        <name>AMP</name>
        <dbReference type="ChEBI" id="CHEBI:456215"/>
    </ligand>
</feature>
<dbReference type="GO" id="GO:0044209">
    <property type="term" value="P:AMP salvage"/>
    <property type="evidence" value="ECO:0007669"/>
    <property type="project" value="UniProtKB-UniRule"/>
</dbReference>
<evidence type="ECO:0000256" key="6">
    <source>
        <dbReference type="RuleBase" id="RU003330"/>
    </source>
</evidence>
<dbReference type="OrthoDB" id="9805030at2"/>
<dbReference type="UniPathway" id="UPA00588">
    <property type="reaction ID" value="UER00649"/>
</dbReference>
<keyword evidence="1 5" id="KW-0808">Transferase</keyword>
<comment type="pathway">
    <text evidence="5">Purine metabolism; AMP biosynthesis via salvage pathway; AMP from ADP: step 1/1.</text>
</comment>
<dbReference type="InterPro" id="IPR033690">
    <property type="entry name" value="Adenylat_kinase_CS"/>
</dbReference>
<dbReference type="NCBIfam" id="NF011100">
    <property type="entry name" value="PRK14527.1"/>
    <property type="match status" value="1"/>
</dbReference>
<feature type="binding site" evidence="5">
    <location>
        <begin position="58"/>
        <end position="60"/>
    </location>
    <ligand>
        <name>AMP</name>
        <dbReference type="ChEBI" id="CHEBI:456215"/>
    </ligand>
</feature>
<dbReference type="Gene3D" id="3.40.50.300">
    <property type="entry name" value="P-loop containing nucleotide triphosphate hydrolases"/>
    <property type="match status" value="1"/>
</dbReference>
<feature type="binding site" evidence="5">
    <location>
        <position position="32"/>
    </location>
    <ligand>
        <name>AMP</name>
        <dbReference type="ChEBI" id="CHEBI:456215"/>
    </ligand>
</feature>
<evidence type="ECO:0000256" key="7">
    <source>
        <dbReference type="RuleBase" id="RU003331"/>
    </source>
</evidence>
<gene>
    <name evidence="5" type="primary">adk</name>
    <name evidence="8" type="ORF">SAMN05443429_10932</name>
</gene>
<evidence type="ECO:0000313" key="8">
    <source>
        <dbReference type="EMBL" id="SHJ09993.1"/>
    </source>
</evidence>
<accession>A0A1M6GJ83</accession>
<feature type="region of interest" description="NMP" evidence="5">
    <location>
        <begin position="31"/>
        <end position="60"/>
    </location>
</feature>
<feature type="binding site" evidence="5">
    <location>
        <position position="147"/>
    </location>
    <ligand>
        <name>AMP</name>
        <dbReference type="ChEBI" id="CHEBI:456215"/>
    </ligand>
</feature>
<dbReference type="SUPFAM" id="SSF52540">
    <property type="entry name" value="P-loop containing nucleoside triphosphate hydrolases"/>
    <property type="match status" value="1"/>
</dbReference>
<dbReference type="Proteomes" id="UP000184335">
    <property type="component" value="Unassembled WGS sequence"/>
</dbReference>
<evidence type="ECO:0000256" key="4">
    <source>
        <dbReference type="ARBA" id="ARBA00022777"/>
    </source>
</evidence>
<dbReference type="InterPro" id="IPR000850">
    <property type="entry name" value="Adenylat/UMP-CMP_kin"/>
</dbReference>
<keyword evidence="3 5" id="KW-0547">Nucleotide-binding</keyword>
<feature type="binding site" evidence="5">
    <location>
        <begin position="11"/>
        <end position="16"/>
    </location>
    <ligand>
        <name>ATP</name>
        <dbReference type="ChEBI" id="CHEBI:30616"/>
    </ligand>
</feature>
<dbReference type="PANTHER" id="PTHR23359">
    <property type="entry name" value="NUCLEOTIDE KINASE"/>
    <property type="match status" value="1"/>
</dbReference>
<proteinExistence type="inferred from homology"/>
<dbReference type="Pfam" id="PF00406">
    <property type="entry name" value="ADK"/>
    <property type="match status" value="1"/>
</dbReference>
<dbReference type="CDD" id="cd01428">
    <property type="entry name" value="ADK"/>
    <property type="match status" value="1"/>
</dbReference>
<evidence type="ECO:0000313" key="9">
    <source>
        <dbReference type="Proteomes" id="UP000184335"/>
    </source>
</evidence>
<keyword evidence="4 5" id="KW-0418">Kinase</keyword>
<dbReference type="RefSeq" id="WP_073180411.1">
    <property type="nucleotide sequence ID" value="NZ_FQYI01000009.1"/>
</dbReference>
<dbReference type="NCBIfam" id="NF011105">
    <property type="entry name" value="PRK14532.1"/>
    <property type="match status" value="1"/>
</dbReference>
<dbReference type="GO" id="GO:0005524">
    <property type="term" value="F:ATP binding"/>
    <property type="evidence" value="ECO:0007669"/>
    <property type="project" value="UniProtKB-UniRule"/>
</dbReference>
<evidence type="ECO:0000256" key="1">
    <source>
        <dbReference type="ARBA" id="ARBA00022679"/>
    </source>
</evidence>
<comment type="function">
    <text evidence="5">Catalyzes the reversible transfer of the terminal phosphate group between ATP and AMP. Plays an important role in cellular energy homeostasis and in adenine nucleotide metabolism.</text>
</comment>
<dbReference type="PRINTS" id="PR00094">
    <property type="entry name" value="ADENYLTKNASE"/>
</dbReference>
<dbReference type="NCBIfam" id="NF001381">
    <property type="entry name" value="PRK00279.1-3"/>
    <property type="match status" value="1"/>
</dbReference>
<dbReference type="InterPro" id="IPR027417">
    <property type="entry name" value="P-loop_NTPase"/>
</dbReference>
<reference evidence="8 9" key="1">
    <citation type="submission" date="2016-11" db="EMBL/GenBank/DDBJ databases">
        <authorList>
            <person name="Jaros S."/>
            <person name="Januszkiewicz K."/>
            <person name="Wedrychowicz H."/>
        </authorList>
    </citation>
    <scope>NUCLEOTIDE SEQUENCE [LARGE SCALE GENOMIC DNA]</scope>
    <source>
        <strain evidence="8 9">DSM 25479</strain>
    </source>
</reference>
<feature type="binding site" evidence="5">
    <location>
        <begin position="86"/>
        <end position="89"/>
    </location>
    <ligand>
        <name>AMP</name>
        <dbReference type="ChEBI" id="CHEBI:456215"/>
    </ligand>
</feature>
<feature type="binding site" evidence="5">
    <location>
        <position position="93"/>
    </location>
    <ligand>
        <name>AMP</name>
        <dbReference type="ChEBI" id="CHEBI:456215"/>
    </ligand>
</feature>
<keyword evidence="5 7" id="KW-0067">ATP-binding</keyword>
<organism evidence="8 9">
    <name type="scientific">Cruoricaptor ignavus</name>
    <dbReference type="NCBI Taxonomy" id="1118202"/>
    <lineage>
        <taxon>Bacteria</taxon>
        <taxon>Pseudomonadati</taxon>
        <taxon>Bacteroidota</taxon>
        <taxon>Flavobacteriia</taxon>
        <taxon>Flavobacteriales</taxon>
        <taxon>Weeksellaceae</taxon>
        <taxon>Cruoricaptor</taxon>
    </lineage>
</organism>
<dbReference type="GO" id="GO:0004017">
    <property type="term" value="F:AMP kinase activity"/>
    <property type="evidence" value="ECO:0007669"/>
    <property type="project" value="UniProtKB-UniRule"/>
</dbReference>
<evidence type="ECO:0000256" key="5">
    <source>
        <dbReference type="HAMAP-Rule" id="MF_00235"/>
    </source>
</evidence>
<dbReference type="AlphaFoldDB" id="A0A1M6GJ83"/>
<evidence type="ECO:0000256" key="3">
    <source>
        <dbReference type="ARBA" id="ARBA00022741"/>
    </source>
</evidence>
<comment type="subunit">
    <text evidence="5 7">Monomer.</text>
</comment>
<feature type="binding site" evidence="5">
    <location>
        <position position="129"/>
    </location>
    <ligand>
        <name>ATP</name>
        <dbReference type="ChEBI" id="CHEBI:30616"/>
    </ligand>
</feature>
<keyword evidence="5" id="KW-0963">Cytoplasm</keyword>
<comment type="caution">
    <text evidence="5">Lacks conserved residue(s) required for the propagation of feature annotation.</text>
</comment>
<feature type="binding site" evidence="5">
    <location>
        <position position="175"/>
    </location>
    <ligand>
        <name>ATP</name>
        <dbReference type="ChEBI" id="CHEBI:30616"/>
    </ligand>
</feature>
<name>A0A1M6GJ83_9FLAO</name>
<comment type="catalytic activity">
    <reaction evidence="5 7">
        <text>AMP + ATP = 2 ADP</text>
        <dbReference type="Rhea" id="RHEA:12973"/>
        <dbReference type="ChEBI" id="CHEBI:30616"/>
        <dbReference type="ChEBI" id="CHEBI:456215"/>
        <dbReference type="ChEBI" id="CHEBI:456216"/>
        <dbReference type="EC" id="2.7.4.3"/>
    </reaction>
</comment>
<sequence>MINIVLFGPPGSGKGTQAKNLVQKFNLKQISTGELFRENMSNETELGLLAKSFIDVGQLVPDHITIDMLIDELKKPTDTQGFIFDGFPRTRQQAIALDDIVRQHLAAEISVCLSLIVEDEVLVERLIERGATSGRTDDSDELIIRNRIKEYYAKTAEVADIYKEQNKYVEVNGVGEIDAIAENLYRAVESIEG</sequence>
<comment type="subcellular location">
    <subcellularLocation>
        <location evidence="5 7">Cytoplasm</location>
    </subcellularLocation>
</comment>
<protein>
    <recommendedName>
        <fullName evidence="5 7">Adenylate kinase</fullName>
        <shortName evidence="5">AK</shortName>
        <ecNumber evidence="5 7">2.7.4.3</ecNumber>
    </recommendedName>
    <alternativeName>
        <fullName evidence="5">ATP-AMP transphosphorylase</fullName>
    </alternativeName>
    <alternativeName>
        <fullName evidence="5">ATP:AMP phosphotransferase</fullName>
    </alternativeName>
    <alternativeName>
        <fullName evidence="5">Adenylate monophosphate kinase</fullName>
    </alternativeName>
</protein>
<comment type="domain">
    <text evidence="5">Consists of three domains, a large central CORE domain and two small peripheral domains, NMPbind and LID, which undergo movements during catalysis. The LID domain closes over the site of phosphoryl transfer upon ATP binding. Assembling and dissambling the active center during each catalytic cycle provides an effective means to prevent ATP hydrolysis.</text>
</comment>
<dbReference type="EMBL" id="FQYI01000009">
    <property type="protein sequence ID" value="SHJ09993.1"/>
    <property type="molecule type" value="Genomic_DNA"/>
</dbReference>
<dbReference type="EC" id="2.7.4.3" evidence="5 7"/>
<dbReference type="PROSITE" id="PS00113">
    <property type="entry name" value="ADENYLATE_KINASE"/>
    <property type="match status" value="1"/>
</dbReference>
<keyword evidence="9" id="KW-1185">Reference proteome</keyword>
<dbReference type="GO" id="GO:0005737">
    <property type="term" value="C:cytoplasm"/>
    <property type="evidence" value="ECO:0007669"/>
    <property type="project" value="UniProtKB-SubCell"/>
</dbReference>
<keyword evidence="2 5" id="KW-0545">Nucleotide biosynthesis</keyword>
<evidence type="ECO:0000256" key="2">
    <source>
        <dbReference type="ARBA" id="ARBA00022727"/>
    </source>
</evidence>
<dbReference type="STRING" id="1118202.SAMN05443429_10932"/>
<comment type="similarity">
    <text evidence="5 6">Belongs to the adenylate kinase family.</text>
</comment>
<feature type="binding site" evidence="5">
    <location>
        <position position="135"/>
    </location>
    <ligand>
        <name>AMP</name>
        <dbReference type="ChEBI" id="CHEBI:456215"/>
    </ligand>
</feature>